<feature type="domain" description="ER-bound oxygenase mpaB/mpaB'/Rubber oxygenase catalytic" evidence="1">
    <location>
        <begin position="118"/>
        <end position="305"/>
    </location>
</feature>
<reference evidence="3" key="1">
    <citation type="journal article" date="2019" name="Int. J. Syst. Evol. Microbiol.">
        <title>The Global Catalogue of Microorganisms (GCM) 10K type strain sequencing project: providing services to taxonomists for standard genome sequencing and annotation.</title>
        <authorList>
            <consortium name="The Broad Institute Genomics Platform"/>
            <consortium name="The Broad Institute Genome Sequencing Center for Infectious Disease"/>
            <person name="Wu L."/>
            <person name="Ma J."/>
        </authorList>
    </citation>
    <scope>NUCLEOTIDE SEQUENCE [LARGE SCALE GENOMIC DNA]</scope>
    <source>
        <strain evidence="3">CCUG 60523</strain>
    </source>
</reference>
<proteinExistence type="predicted"/>
<name>A0ABV8AW31_9BACT</name>
<dbReference type="PANTHER" id="PTHR37539">
    <property type="entry name" value="SECRETED PROTEIN-RELATED"/>
    <property type="match status" value="1"/>
</dbReference>
<accession>A0ABV8AW31</accession>
<sequence>MDKLSLYTNGNLDALRDRTDPLADQAVVALIQNPELNSIMNSWDQIPGDLPQDWPLELLNFLNFYQEIESKAPVALLKNGQKFFQEKGDLYLAMLGFYSLPYCYAFADGAEVLVRSNRIVNQIGERLGETGSFLLELFRPGAFFTNRVAYWTCAKVRLIHAFSRYFVERYARDWNPDFGKPINQEDLIGTNLAFSLMVLRGFRKMGINLSTQESTTVLNYWHWVGQLMGLEVQFWPVTAKEAFELERLIRKRHLKYSEAGHTLISALIKFYEDSIPDPVLSKQAESIVSFFVGEEASKALGLNQTLSIQGNLLGLLFRFTGFQTYGGKKDFRSIENQFRANQLEQFGKVLQVQLPSLNRS</sequence>
<evidence type="ECO:0000259" key="1">
    <source>
        <dbReference type="Pfam" id="PF09995"/>
    </source>
</evidence>
<dbReference type="Pfam" id="PF09995">
    <property type="entry name" value="MPAB_Lcp_cat"/>
    <property type="match status" value="1"/>
</dbReference>
<evidence type="ECO:0000313" key="2">
    <source>
        <dbReference type="EMBL" id="MFC3881151.1"/>
    </source>
</evidence>
<gene>
    <name evidence="2" type="ORF">ACFOSV_13240</name>
</gene>
<dbReference type="RefSeq" id="WP_377906493.1">
    <property type="nucleotide sequence ID" value="NZ_JBHRZS010000007.1"/>
</dbReference>
<keyword evidence="3" id="KW-1185">Reference proteome</keyword>
<comment type="caution">
    <text evidence="2">The sequence shown here is derived from an EMBL/GenBank/DDBJ whole genome shotgun (WGS) entry which is preliminary data.</text>
</comment>
<dbReference type="GO" id="GO:0016491">
    <property type="term" value="F:oxidoreductase activity"/>
    <property type="evidence" value="ECO:0007669"/>
    <property type="project" value="UniProtKB-KW"/>
</dbReference>
<dbReference type="Proteomes" id="UP001595805">
    <property type="component" value="Unassembled WGS sequence"/>
</dbReference>
<dbReference type="PANTHER" id="PTHR37539:SF1">
    <property type="entry name" value="ER-BOUND OXYGENASE MPAB_MPAB'_RUBBER OXYGENASE CATALYTIC DOMAIN-CONTAINING PROTEIN"/>
    <property type="match status" value="1"/>
</dbReference>
<dbReference type="EC" id="1.-.-.-" evidence="2"/>
<dbReference type="InterPro" id="IPR018713">
    <property type="entry name" value="MPAB/Lcp_cat_dom"/>
</dbReference>
<keyword evidence="2" id="KW-0560">Oxidoreductase</keyword>
<organism evidence="2 3">
    <name type="scientific">Algoriphagus namhaensis</name>
    <dbReference type="NCBI Taxonomy" id="915353"/>
    <lineage>
        <taxon>Bacteria</taxon>
        <taxon>Pseudomonadati</taxon>
        <taxon>Bacteroidota</taxon>
        <taxon>Cytophagia</taxon>
        <taxon>Cytophagales</taxon>
        <taxon>Cyclobacteriaceae</taxon>
        <taxon>Algoriphagus</taxon>
    </lineage>
</organism>
<protein>
    <submittedName>
        <fullName evidence="2">Oxygenase MpaB family protein</fullName>
        <ecNumber evidence="2">1.-.-.-</ecNumber>
    </submittedName>
</protein>
<evidence type="ECO:0000313" key="3">
    <source>
        <dbReference type="Proteomes" id="UP001595805"/>
    </source>
</evidence>
<dbReference type="EMBL" id="JBHRZS010000007">
    <property type="protein sequence ID" value="MFC3881151.1"/>
    <property type="molecule type" value="Genomic_DNA"/>
</dbReference>
<dbReference type="InterPro" id="IPR037473">
    <property type="entry name" value="Lcp-like"/>
</dbReference>